<dbReference type="HAMAP" id="MF_02071">
    <property type="entry name" value="RlpA"/>
    <property type="match status" value="1"/>
</dbReference>
<dbReference type="CDD" id="cd22268">
    <property type="entry name" value="DPBB_RlpA-like"/>
    <property type="match status" value="1"/>
</dbReference>
<dbReference type="Gene3D" id="2.40.40.10">
    <property type="entry name" value="RlpA-like domain"/>
    <property type="match status" value="1"/>
</dbReference>
<comment type="similarity">
    <text evidence="3 4">Belongs to the RlpA family.</text>
</comment>
<reference evidence="6 7" key="1">
    <citation type="submission" date="2019-04" db="EMBL/GenBank/DDBJ databases">
        <title>Phreatobacter aquaticus sp. nov.</title>
        <authorList>
            <person name="Choi A."/>
            <person name="Baek K."/>
        </authorList>
    </citation>
    <scope>NUCLEOTIDE SEQUENCE [LARGE SCALE GENOMIC DNA]</scope>
    <source>
        <strain evidence="6 7">NMCR1094</strain>
    </source>
</reference>
<sequence length="392" mass="40507">MSPHGHGANGLTSSATTTVSRALSGVSVFGDRSAALRLALLCGVGIALSGCGTQDRLATQNGPVDRYNQRLGVASSPRVVEEGQPVPRGGGVYRVGRPYTVAGRRYVPFEKPEGHAEVGVASWYGRQFHGRLTANGEAYDMHGLSAAHRTMPMPSYARVTNMRNGHSVIVRVNDRGPFHANRVIDLSSRTAHLLDFRGHGVARVKVEYVGRAPLEGSDDRVLMATLRTDGSAAPRPANLSNTMIASAEPRFVPRGPAQPAIVETAQPVSPLAGGMPLPPERPFDLGLAQPTSTTTVARQQVPAQVMTTQVAVSQPPAVTTRTSGSSTVTVTTAAAPAAVAAPAAPSLASASSRPVTLPTSTAYAPAPAQAPALAAMPGAPAPRAAFGAGSLY</sequence>
<evidence type="ECO:0000259" key="5">
    <source>
        <dbReference type="Pfam" id="PF03330"/>
    </source>
</evidence>
<dbReference type="InterPro" id="IPR009009">
    <property type="entry name" value="RlpA-like_DPBB"/>
</dbReference>
<dbReference type="GO" id="GO:0009279">
    <property type="term" value="C:cell outer membrane"/>
    <property type="evidence" value="ECO:0007669"/>
    <property type="project" value="TreeGrafter"/>
</dbReference>
<keyword evidence="2 3" id="KW-0961">Cell wall biogenesis/degradation</keyword>
<dbReference type="EMBL" id="CP039865">
    <property type="protein sequence ID" value="QCK87469.1"/>
    <property type="molecule type" value="Genomic_DNA"/>
</dbReference>
<dbReference type="GO" id="GO:0008932">
    <property type="term" value="F:lytic endotransglycosylase activity"/>
    <property type="evidence" value="ECO:0007669"/>
    <property type="project" value="UniProtKB-UniRule"/>
</dbReference>
<name>A0A4D7QPI0_9HYPH</name>
<evidence type="ECO:0000256" key="3">
    <source>
        <dbReference type="HAMAP-Rule" id="MF_02071"/>
    </source>
</evidence>
<feature type="domain" description="RlpA-like protein double-psi beta-barrel" evidence="5">
    <location>
        <begin position="118"/>
        <end position="206"/>
    </location>
</feature>
<dbReference type="SUPFAM" id="SSF50685">
    <property type="entry name" value="Barwin-like endoglucanases"/>
    <property type="match status" value="1"/>
</dbReference>
<keyword evidence="1 3" id="KW-0456">Lyase</keyword>
<evidence type="ECO:0000313" key="6">
    <source>
        <dbReference type="EMBL" id="QCK87469.1"/>
    </source>
</evidence>
<evidence type="ECO:0000256" key="4">
    <source>
        <dbReference type="RuleBase" id="RU003495"/>
    </source>
</evidence>
<dbReference type="NCBIfam" id="TIGR00413">
    <property type="entry name" value="rlpA"/>
    <property type="match status" value="1"/>
</dbReference>
<dbReference type="EC" id="4.2.2.-" evidence="3"/>
<evidence type="ECO:0000256" key="2">
    <source>
        <dbReference type="ARBA" id="ARBA00023316"/>
    </source>
</evidence>
<dbReference type="InterPro" id="IPR036908">
    <property type="entry name" value="RlpA-like_sf"/>
</dbReference>
<dbReference type="InterPro" id="IPR034718">
    <property type="entry name" value="RlpA"/>
</dbReference>
<dbReference type="GO" id="GO:0071555">
    <property type="term" value="P:cell wall organization"/>
    <property type="evidence" value="ECO:0007669"/>
    <property type="project" value="UniProtKB-KW"/>
</dbReference>
<proteinExistence type="inferred from homology"/>
<evidence type="ECO:0000256" key="1">
    <source>
        <dbReference type="ARBA" id="ARBA00023239"/>
    </source>
</evidence>
<dbReference type="OrthoDB" id="9779128at2"/>
<protein>
    <recommendedName>
        <fullName evidence="3">Endolytic peptidoglycan transglycosylase RlpA</fullName>
        <ecNumber evidence="3">4.2.2.-</ecNumber>
    </recommendedName>
</protein>
<dbReference type="PANTHER" id="PTHR34183:SF1">
    <property type="entry name" value="ENDOLYTIC PEPTIDOGLYCAN TRANSGLYCOSYLASE RLPA"/>
    <property type="match status" value="1"/>
</dbReference>
<comment type="function">
    <text evidence="3">Lytic transglycosylase with a strong preference for naked glycan strands that lack stem peptides.</text>
</comment>
<evidence type="ECO:0000313" key="7">
    <source>
        <dbReference type="Proteomes" id="UP000298588"/>
    </source>
</evidence>
<dbReference type="GO" id="GO:0000270">
    <property type="term" value="P:peptidoglycan metabolic process"/>
    <property type="evidence" value="ECO:0007669"/>
    <property type="project" value="UniProtKB-UniRule"/>
</dbReference>
<dbReference type="AlphaFoldDB" id="A0A4D7QPI0"/>
<dbReference type="Pfam" id="PF03330">
    <property type="entry name" value="DPBB_1"/>
    <property type="match status" value="1"/>
</dbReference>
<organism evidence="6 7">
    <name type="scientific">Phreatobacter aquaticus</name>
    <dbReference type="NCBI Taxonomy" id="2570229"/>
    <lineage>
        <taxon>Bacteria</taxon>
        <taxon>Pseudomonadati</taxon>
        <taxon>Pseudomonadota</taxon>
        <taxon>Alphaproteobacteria</taxon>
        <taxon>Hyphomicrobiales</taxon>
        <taxon>Phreatobacteraceae</taxon>
        <taxon>Phreatobacter</taxon>
    </lineage>
</organism>
<gene>
    <name evidence="3" type="primary">rlpA</name>
    <name evidence="6" type="ORF">E8L99_17740</name>
</gene>
<accession>A0A4D7QPI0</accession>
<keyword evidence="7" id="KW-1185">Reference proteome</keyword>
<dbReference type="InterPro" id="IPR012997">
    <property type="entry name" value="RplA"/>
</dbReference>
<dbReference type="KEGG" id="paqt:E8L99_17740"/>
<dbReference type="Proteomes" id="UP000298588">
    <property type="component" value="Chromosome"/>
</dbReference>
<dbReference type="PANTHER" id="PTHR34183">
    <property type="entry name" value="ENDOLYTIC PEPTIDOGLYCAN TRANSGLYCOSYLASE RLPA"/>
    <property type="match status" value="1"/>
</dbReference>